<evidence type="ECO:0000313" key="2">
    <source>
        <dbReference type="Proteomes" id="UP000003009"/>
    </source>
</evidence>
<dbReference type="HOGENOM" id="CLU_2569284_0_0_4"/>
<dbReference type="STRING" id="629741.GCWU000324_02931"/>
<dbReference type="RefSeq" id="WP_003798551.1">
    <property type="nucleotide sequence ID" value="NZ_GG665873.1"/>
</dbReference>
<dbReference type="AlphaFoldDB" id="C4GMJ7"/>
<protein>
    <submittedName>
        <fullName evidence="1">Uncharacterized protein</fullName>
    </submittedName>
</protein>
<dbReference type="EMBL" id="ACJW02000007">
    <property type="protein sequence ID" value="EEP66955.1"/>
    <property type="molecule type" value="Genomic_DNA"/>
</dbReference>
<sequence>MGFAVFKRGLLAGLVLAVGGGELLKVKAVVALRVGEGLVVVDVNDSGLRVVALELGDEPGGVGGFACAFVPAQEDEFLHGV</sequence>
<proteinExistence type="predicted"/>
<name>C4GMJ7_9NEIS</name>
<comment type="caution">
    <text evidence="1">The sequence shown here is derived from an EMBL/GenBank/DDBJ whole genome shotgun (WGS) entry which is preliminary data.</text>
</comment>
<reference evidence="1" key="1">
    <citation type="submission" date="2009-04" db="EMBL/GenBank/DDBJ databases">
        <authorList>
            <person name="Weinstock G."/>
            <person name="Sodergren E."/>
            <person name="Clifton S."/>
            <person name="Fulton L."/>
            <person name="Fulton B."/>
            <person name="Courtney L."/>
            <person name="Fronick C."/>
            <person name="Harrison M."/>
            <person name="Strong C."/>
            <person name="Farmer C."/>
            <person name="Delahaunty K."/>
            <person name="Markovic C."/>
            <person name="Hall O."/>
            <person name="Minx P."/>
            <person name="Tomlinson C."/>
            <person name="Mitreva M."/>
            <person name="Nelson J."/>
            <person name="Hou S."/>
            <person name="Wollam A."/>
            <person name="Pepin K.H."/>
            <person name="Johnson M."/>
            <person name="Bhonagiri V."/>
            <person name="Nash W.E."/>
            <person name="Warren W."/>
            <person name="Chinwalla A."/>
            <person name="Mardis E.R."/>
            <person name="Wilson R.K."/>
        </authorList>
    </citation>
    <scope>NUCLEOTIDE SEQUENCE [LARGE SCALE GENOMIC DNA]</scope>
    <source>
        <strain evidence="1">ATCC 51147</strain>
    </source>
</reference>
<organism evidence="1 2">
    <name type="scientific">Kingella oralis ATCC 51147</name>
    <dbReference type="NCBI Taxonomy" id="629741"/>
    <lineage>
        <taxon>Bacteria</taxon>
        <taxon>Pseudomonadati</taxon>
        <taxon>Pseudomonadota</taxon>
        <taxon>Betaproteobacteria</taxon>
        <taxon>Neisseriales</taxon>
        <taxon>Neisseriaceae</taxon>
        <taxon>Kingella</taxon>
    </lineage>
</organism>
<gene>
    <name evidence="1" type="ORF">GCWU000324_02931</name>
</gene>
<evidence type="ECO:0000313" key="1">
    <source>
        <dbReference type="EMBL" id="EEP66955.1"/>
    </source>
</evidence>
<dbReference type="Proteomes" id="UP000003009">
    <property type="component" value="Unassembled WGS sequence"/>
</dbReference>
<dbReference type="GeneID" id="84907956"/>
<accession>C4GMJ7</accession>
<keyword evidence="2" id="KW-1185">Reference proteome</keyword>